<evidence type="ECO:0000256" key="2">
    <source>
        <dbReference type="ARBA" id="ARBA00022448"/>
    </source>
</evidence>
<comment type="caution">
    <text evidence="9">The sequence shown here is derived from an EMBL/GenBank/DDBJ whole genome shotgun (WGS) entry which is preliminary data.</text>
</comment>
<dbReference type="EMBL" id="JADCKQ010000002">
    <property type="protein sequence ID" value="MBI1492651.1"/>
    <property type="molecule type" value="Genomic_DNA"/>
</dbReference>
<dbReference type="InterPro" id="IPR003959">
    <property type="entry name" value="ATPase_AAA_core"/>
</dbReference>
<comment type="subcellular location">
    <subcellularLocation>
        <location evidence="1">Cell membrane</location>
        <topology evidence="1">Peripheral membrane protein</topology>
    </subcellularLocation>
</comment>
<dbReference type="Pfam" id="PF13476">
    <property type="entry name" value="AAA_23"/>
    <property type="match status" value="1"/>
</dbReference>
<dbReference type="AlphaFoldDB" id="A0A8J7IP78"/>
<dbReference type="GO" id="GO:0006302">
    <property type="term" value="P:double-strand break repair"/>
    <property type="evidence" value="ECO:0007669"/>
    <property type="project" value="InterPro"/>
</dbReference>
<dbReference type="GO" id="GO:0005886">
    <property type="term" value="C:plasma membrane"/>
    <property type="evidence" value="ECO:0007669"/>
    <property type="project" value="UniProtKB-SubCell"/>
</dbReference>
<organism evidence="9 10">
    <name type="scientific">Halocynthiibacter styelae</name>
    <dbReference type="NCBI Taxonomy" id="2761955"/>
    <lineage>
        <taxon>Bacteria</taxon>
        <taxon>Pseudomonadati</taxon>
        <taxon>Pseudomonadota</taxon>
        <taxon>Alphaproteobacteria</taxon>
        <taxon>Rhodobacterales</taxon>
        <taxon>Paracoccaceae</taxon>
        <taxon>Halocynthiibacter</taxon>
    </lineage>
</organism>
<dbReference type="Proteomes" id="UP000640583">
    <property type="component" value="Unassembled WGS sequence"/>
</dbReference>
<reference evidence="9" key="1">
    <citation type="submission" date="2020-10" db="EMBL/GenBank/DDBJ databases">
        <title>Paenihalocynthiibacter styelae gen. nov., sp. nov., isolated from stalked sea squirt Styela clava.</title>
        <authorList>
            <person name="Kim Y.-O."/>
            <person name="Yoon J.-H."/>
        </authorList>
    </citation>
    <scope>NUCLEOTIDE SEQUENCE</scope>
    <source>
        <strain evidence="9">MYP1-1</strain>
    </source>
</reference>
<keyword evidence="6" id="KW-0406">Ion transport</keyword>
<dbReference type="InterPro" id="IPR051535">
    <property type="entry name" value="Siderophore_ABC-ATPase"/>
</dbReference>
<evidence type="ECO:0000313" key="10">
    <source>
        <dbReference type="Proteomes" id="UP000640583"/>
    </source>
</evidence>
<dbReference type="CDD" id="cd00267">
    <property type="entry name" value="ABC_ATPase"/>
    <property type="match status" value="1"/>
</dbReference>
<dbReference type="SMART" id="SM00382">
    <property type="entry name" value="AAA"/>
    <property type="match status" value="1"/>
</dbReference>
<dbReference type="RefSeq" id="WP_228847564.1">
    <property type="nucleotide sequence ID" value="NZ_JADCKQ010000002.1"/>
</dbReference>
<sequence length="256" mass="28845">MARRNPKISLPAPFLKRIRFREDALPLPEEYPFDLPWLSDDFDFAFEKPVTIFCGENGTGKSTLIEALAAVCGFSDAGGNRSVAAAASEGLLDVNGGRLAGMLRGSWLPKLTNGWFFRAETFFSMARTLDDLGSPGADFLSYSHGEGFLRFFEERLQRQGIYLFDEPESALSPRSQIRFLKYLQRVQETAVSQVVMATHSPLLMALPGADLWRITHRGLERCSYRDTEHFRLWQSFSLDPESFVQAACKEDLDSLL</sequence>
<protein>
    <submittedName>
        <fullName evidence="9">AAA family ATPase</fullName>
    </submittedName>
</protein>
<dbReference type="PANTHER" id="PTHR42771:SF2">
    <property type="entry name" value="IRON(3+)-HYDROXAMATE IMPORT ATP-BINDING PROTEIN FHUC"/>
    <property type="match status" value="1"/>
</dbReference>
<dbReference type="InterPro" id="IPR003593">
    <property type="entry name" value="AAA+_ATPase"/>
</dbReference>
<keyword evidence="10" id="KW-1185">Reference proteome</keyword>
<keyword evidence="4" id="KW-0410">Iron transport</keyword>
<evidence type="ECO:0000256" key="3">
    <source>
        <dbReference type="ARBA" id="ARBA00022475"/>
    </source>
</evidence>
<evidence type="ECO:0000313" key="9">
    <source>
        <dbReference type="EMBL" id="MBI1492651.1"/>
    </source>
</evidence>
<keyword evidence="7" id="KW-0472">Membrane</keyword>
<keyword evidence="5" id="KW-0408">Iron</keyword>
<name>A0A8J7IP78_9RHOB</name>
<dbReference type="PANTHER" id="PTHR42771">
    <property type="entry name" value="IRON(3+)-HYDROXAMATE IMPORT ATP-BINDING PROTEIN FHUC"/>
    <property type="match status" value="1"/>
</dbReference>
<gene>
    <name evidence="9" type="ORF">H1D41_03265</name>
</gene>
<dbReference type="Gene3D" id="3.40.50.300">
    <property type="entry name" value="P-loop containing nucleotide triphosphate hydrolases"/>
    <property type="match status" value="2"/>
</dbReference>
<dbReference type="InterPro" id="IPR027417">
    <property type="entry name" value="P-loop_NTPase"/>
</dbReference>
<keyword evidence="3" id="KW-1003">Cell membrane</keyword>
<dbReference type="GO" id="GO:0005524">
    <property type="term" value="F:ATP binding"/>
    <property type="evidence" value="ECO:0007669"/>
    <property type="project" value="InterPro"/>
</dbReference>
<dbReference type="GO" id="GO:0006826">
    <property type="term" value="P:iron ion transport"/>
    <property type="evidence" value="ECO:0007669"/>
    <property type="project" value="UniProtKB-KW"/>
</dbReference>
<evidence type="ECO:0000256" key="1">
    <source>
        <dbReference type="ARBA" id="ARBA00004202"/>
    </source>
</evidence>
<dbReference type="SUPFAM" id="SSF52540">
    <property type="entry name" value="P-loop containing nucleoside triphosphate hydrolases"/>
    <property type="match status" value="1"/>
</dbReference>
<accession>A0A8J7IP78</accession>
<dbReference type="GO" id="GO:0016887">
    <property type="term" value="F:ATP hydrolysis activity"/>
    <property type="evidence" value="ECO:0007669"/>
    <property type="project" value="InterPro"/>
</dbReference>
<keyword evidence="2" id="KW-0813">Transport</keyword>
<evidence type="ECO:0000256" key="7">
    <source>
        <dbReference type="ARBA" id="ARBA00023136"/>
    </source>
</evidence>
<dbReference type="Pfam" id="PF13304">
    <property type="entry name" value="AAA_21"/>
    <property type="match status" value="1"/>
</dbReference>
<proteinExistence type="predicted"/>
<evidence type="ECO:0000256" key="6">
    <source>
        <dbReference type="ARBA" id="ARBA00023065"/>
    </source>
</evidence>
<evidence type="ECO:0000256" key="5">
    <source>
        <dbReference type="ARBA" id="ARBA00023004"/>
    </source>
</evidence>
<dbReference type="InterPro" id="IPR038729">
    <property type="entry name" value="Rad50/SbcC_AAA"/>
</dbReference>
<evidence type="ECO:0000256" key="4">
    <source>
        <dbReference type="ARBA" id="ARBA00022496"/>
    </source>
</evidence>
<feature type="domain" description="AAA+ ATPase" evidence="8">
    <location>
        <begin position="47"/>
        <end position="219"/>
    </location>
</feature>
<evidence type="ECO:0000259" key="8">
    <source>
        <dbReference type="SMART" id="SM00382"/>
    </source>
</evidence>